<dbReference type="EMBL" id="LDRT01000084">
    <property type="protein sequence ID" value="KTR93427.1"/>
    <property type="molecule type" value="Genomic_DNA"/>
</dbReference>
<feature type="chain" id="PRO_5007544727" evidence="1">
    <location>
        <begin position="27"/>
        <end position="453"/>
    </location>
</feature>
<dbReference type="PATRIC" id="fig|2033.6.peg.3790"/>
<proteinExistence type="predicted"/>
<dbReference type="PANTHER" id="PTHR43649:SF14">
    <property type="entry name" value="BLR3389 PROTEIN"/>
    <property type="match status" value="1"/>
</dbReference>
<organism evidence="2 3">
    <name type="scientific">Microbacterium testaceum</name>
    <name type="common">Aureobacterium testaceum</name>
    <name type="synonym">Brevibacterium testaceum</name>
    <dbReference type="NCBI Taxonomy" id="2033"/>
    <lineage>
        <taxon>Bacteria</taxon>
        <taxon>Bacillati</taxon>
        <taxon>Actinomycetota</taxon>
        <taxon>Actinomycetes</taxon>
        <taxon>Micrococcales</taxon>
        <taxon>Microbacteriaceae</taxon>
        <taxon>Microbacterium</taxon>
    </lineage>
</organism>
<dbReference type="PROSITE" id="PS51257">
    <property type="entry name" value="PROKAR_LIPOPROTEIN"/>
    <property type="match status" value="1"/>
</dbReference>
<evidence type="ECO:0000256" key="1">
    <source>
        <dbReference type="SAM" id="SignalP"/>
    </source>
</evidence>
<reference evidence="2 3" key="1">
    <citation type="journal article" date="2016" name="Front. Microbiol.">
        <title>Genomic Resource of Rice Seed Associated Bacteria.</title>
        <authorList>
            <person name="Midha S."/>
            <person name="Bansal K."/>
            <person name="Sharma S."/>
            <person name="Kumar N."/>
            <person name="Patil P.P."/>
            <person name="Chaudhry V."/>
            <person name="Patil P.B."/>
        </authorList>
    </citation>
    <scope>NUCLEOTIDE SEQUENCE [LARGE SCALE GENOMIC DNA]</scope>
    <source>
        <strain evidence="2 3">NS220</strain>
    </source>
</reference>
<accession>A0A147EV59</accession>
<dbReference type="InterPro" id="IPR050490">
    <property type="entry name" value="Bact_solute-bd_prot1"/>
</dbReference>
<dbReference type="PANTHER" id="PTHR43649">
    <property type="entry name" value="ARABINOSE-BINDING PROTEIN-RELATED"/>
    <property type="match status" value="1"/>
</dbReference>
<evidence type="ECO:0000313" key="3">
    <source>
        <dbReference type="Proteomes" id="UP000075025"/>
    </source>
</evidence>
<evidence type="ECO:0000313" key="2">
    <source>
        <dbReference type="EMBL" id="KTR93427.1"/>
    </source>
</evidence>
<protein>
    <submittedName>
        <fullName evidence="2">Sugar ABC transporter substrate-binding protein</fullName>
    </submittedName>
</protein>
<gene>
    <name evidence="2" type="ORF">NS220_12480</name>
</gene>
<dbReference type="SUPFAM" id="SSF53850">
    <property type="entry name" value="Periplasmic binding protein-like II"/>
    <property type="match status" value="1"/>
</dbReference>
<dbReference type="Proteomes" id="UP000075025">
    <property type="component" value="Unassembled WGS sequence"/>
</dbReference>
<dbReference type="OrthoDB" id="2515046at2"/>
<feature type="signal peptide" evidence="1">
    <location>
        <begin position="1"/>
        <end position="26"/>
    </location>
</feature>
<name>A0A147EV59_MICTE</name>
<dbReference type="AlphaFoldDB" id="A0A147EV59"/>
<dbReference type="Pfam" id="PF01547">
    <property type="entry name" value="SBP_bac_1"/>
    <property type="match status" value="1"/>
</dbReference>
<dbReference type="CDD" id="cd13585">
    <property type="entry name" value="PBP2_TMBP_like"/>
    <property type="match status" value="1"/>
</dbReference>
<sequence length="453" mass="47918">MTFIRKGTAVRRTVFALAATALTAGALTACSGGSTGGGAAAGSADDIEKALEAGGEITYWSWTPSAEAQVKAFEAKYPNVKVNYVNAGTNKDEYAKLQNAIKAGSGAPDVVQIEYYAFPQFALSDSLVDLSSYGFGDLKGDYSSGTWGSVDFDGKIFGLPQDSGPMALFYNKAVFDQYGIAVPTTWDDYYAAAQKLHAADPTKYITADTGDAGFTTSMIWQAGGTPFTTSGDAGTDVKIDLQDDGSKKFADNWNRLIEGGLISDTPSWSDEWFKGLGDGSIASLVIGAWMPGVLESSVPDGAGKWAVAPIPTYDGKAVTAENGGGGQAVTKQSKNPALAAGFLKWLNNDDESLKIFAESGGFPSTTAQLSDPAFVDKASDYFGGQKINEVLTQASSEVREGWSYLPYQVYANSIFNDTVGQAYSTKGDLNKGLSSWQDQLVQYGNEQGFSVNK</sequence>
<comment type="caution">
    <text evidence="2">The sequence shown here is derived from an EMBL/GenBank/DDBJ whole genome shotgun (WGS) entry which is preliminary data.</text>
</comment>
<dbReference type="RefSeq" id="WP_058624368.1">
    <property type="nucleotide sequence ID" value="NZ_LDRT01000084.1"/>
</dbReference>
<dbReference type="InterPro" id="IPR006059">
    <property type="entry name" value="SBP"/>
</dbReference>
<dbReference type="Gene3D" id="3.40.190.10">
    <property type="entry name" value="Periplasmic binding protein-like II"/>
    <property type="match status" value="1"/>
</dbReference>
<keyword evidence="1" id="KW-0732">Signal</keyword>